<dbReference type="GO" id="GO:0003964">
    <property type="term" value="F:RNA-directed DNA polymerase activity"/>
    <property type="evidence" value="ECO:0007669"/>
    <property type="project" value="UniProtKB-KW"/>
</dbReference>
<proteinExistence type="predicted"/>
<keyword evidence="3" id="KW-0548">Nucleotidyltransferase</keyword>
<dbReference type="PROSITE" id="PS50158">
    <property type="entry name" value="ZF_CCHC"/>
    <property type="match status" value="1"/>
</dbReference>
<feature type="compositionally biased region" description="Polar residues" evidence="9">
    <location>
        <begin position="40"/>
        <end position="68"/>
    </location>
</feature>
<evidence type="ECO:0000256" key="1">
    <source>
        <dbReference type="ARBA" id="ARBA00022670"/>
    </source>
</evidence>
<evidence type="ECO:0008006" key="14">
    <source>
        <dbReference type="Google" id="ProtNLM"/>
    </source>
</evidence>
<dbReference type="InterPro" id="IPR043502">
    <property type="entry name" value="DNA/RNA_pol_sf"/>
</dbReference>
<dbReference type="InterPro" id="IPR041373">
    <property type="entry name" value="RT_RNaseH"/>
</dbReference>
<evidence type="ECO:0000256" key="2">
    <source>
        <dbReference type="ARBA" id="ARBA00022679"/>
    </source>
</evidence>
<dbReference type="InterPro" id="IPR001878">
    <property type="entry name" value="Znf_CCHC"/>
</dbReference>
<dbReference type="Gene3D" id="3.10.10.10">
    <property type="entry name" value="HIV Type 1 Reverse Transcriptase, subunit A, domain 1"/>
    <property type="match status" value="2"/>
</dbReference>
<dbReference type="InterPro" id="IPR036397">
    <property type="entry name" value="RNaseH_sf"/>
</dbReference>
<keyword evidence="6" id="KW-0378">Hydrolase</keyword>
<feature type="region of interest" description="Disordered" evidence="9">
    <location>
        <begin position="1"/>
        <end position="82"/>
    </location>
</feature>
<dbReference type="InterPro" id="IPR041588">
    <property type="entry name" value="Integrase_H2C2"/>
</dbReference>
<dbReference type="PANTHER" id="PTHR37984:SF5">
    <property type="entry name" value="PROTEIN NYNRIN-LIKE"/>
    <property type="match status" value="1"/>
</dbReference>
<dbReference type="CDD" id="cd01647">
    <property type="entry name" value="RT_LTR"/>
    <property type="match status" value="1"/>
</dbReference>
<dbReference type="EMBL" id="VEPZ02001208">
    <property type="protein sequence ID" value="KAE8687051.1"/>
    <property type="molecule type" value="Genomic_DNA"/>
</dbReference>
<dbReference type="InterPro" id="IPR043128">
    <property type="entry name" value="Rev_trsase/Diguanyl_cyclase"/>
</dbReference>
<sequence length="1325" mass="150017">MSALERAQNERFGDSRVQTSKRMTTSSGSAPTKRGRDSGFRSQTRSESVASSARGASQARTRQTQSVESGAGRSTPGQRKQCEHCGKNHYGDCRMAAGTFFRCGDAGHFVRDCPLIVGEPAPSGRAVRSTARVYNLKTSEDRDDPDIIAVKELGIPLEATSNEIIVTTPLGHSARVNKVCKGCPIKVQGIEFPANLMELPFDDPEGTEISVSSEKFNPLANVISVMSAKKLLLQGCQGFLANVIDSRAQEKRLEEIPIVREFPDVFPAELPGLPQDREVEFQIEIMPGTAPIAMAPYRMAPKELQELKNQLQELLEKGFIRPSLNKVTIKNKYPLPRIDDLFDQLKGASVFSKIDLRSGYHQLKIQEKDIPKTAFRTRYGHYEFIVMPFGVTNAPAAFMDLMNRIFQPYLDQFVVVFIDDILVYSKSHEEHSTHLRIVLQILRDKKLYAKLSKCEFWLKEVIFLGHVISAVGIRVDPQKVKAIMDWEVTKNVSEVRSFLGLAGYYRRFVKNFSMIVLPLTKLMRKNVPFVWTSECQESFEALKRILTETPILVQQESGKNFVVYSDASHNGLGCVLMQEGKVVAYASRQLKPHERNYPTHDLEMGCSIRSQDLASLSLWERCYLYTDHKSLKYLMTQKELNLRQHRWVEFLKDYDVIIDYHPGKANVVADALRELQGKDEMCLKRIEQVKNKEIKDFEIKSDGNLYCKGRIVIPDNDDLKKEILTEAHCSPLTMHPGGTKMYMDLKDRFWWSGMKRSITEFVSKCLICQQVKAEHQVPSGLLQPLFIPQWKWENVTMDFVSGLPLTPNKRESIWVIVDRLTKSAHFLPVRTDFSMEKFWKSLHGALGTRLNFSTAFHPQTDGQSERTIQILEDMLRACVMEFKGSWEKYLPLAEFAYNNSYQSKEIEVRPDLTYEEEPIQILAHEVKQLRNKTIPLVKVLWRNHKVEEATWEHTEPTRVREQSTSRIDRGKAKKYRKSYMSYVIKEFYVVLMDIILRALRCNSTGTSVQFYGALWCIYTSCGDSIVHNLTSNTLGGVAFIATTEALVGPVPEMKGPFADTLSAARKDVGEYWRAVMKDQPIPEALEGLVRIEAGSAGSDEKTEYRTPASVEKKEEIVVEDFERPCYGGDVAGLKGKKKTFTGDFELRPSVMSYGGNDGGLQQEKKSFTNDFEPRPSVTAYGGNDAEKKPFTKYFEPRPSVRAYGSDDVGLKGNKKPFTSGTFELRPSITAYVSSDFEPRPSVTVYGDDDVGLKGEKTSFTSDFEPRPSVKAYVGSDFESRPSVMFYAGDDAGLKREKKSFTNDFESRPSLTVYGGDDADLKAVKK</sequence>
<dbReference type="GO" id="GO:0004519">
    <property type="term" value="F:endonuclease activity"/>
    <property type="evidence" value="ECO:0007669"/>
    <property type="project" value="UniProtKB-KW"/>
</dbReference>
<evidence type="ECO:0000256" key="7">
    <source>
        <dbReference type="ARBA" id="ARBA00022918"/>
    </source>
</evidence>
<dbReference type="Gene3D" id="3.30.420.10">
    <property type="entry name" value="Ribonuclease H-like superfamily/Ribonuclease H"/>
    <property type="match status" value="1"/>
</dbReference>
<keyword evidence="4" id="KW-0540">Nuclease</keyword>
<dbReference type="PROSITE" id="PS50878">
    <property type="entry name" value="RT_POL"/>
    <property type="match status" value="1"/>
</dbReference>
<dbReference type="SUPFAM" id="SSF56672">
    <property type="entry name" value="DNA/RNA polymerases"/>
    <property type="match status" value="1"/>
</dbReference>
<feature type="domain" description="CCHC-type" evidence="10">
    <location>
        <begin position="101"/>
        <end position="114"/>
    </location>
</feature>
<evidence type="ECO:0000256" key="6">
    <source>
        <dbReference type="ARBA" id="ARBA00022801"/>
    </source>
</evidence>
<feature type="region of interest" description="Disordered" evidence="9">
    <location>
        <begin position="1166"/>
        <end position="1191"/>
    </location>
</feature>
<evidence type="ECO:0000256" key="8">
    <source>
        <dbReference type="PROSITE-ProRule" id="PRU00047"/>
    </source>
</evidence>
<dbReference type="GO" id="GO:0006508">
    <property type="term" value="P:proteolysis"/>
    <property type="evidence" value="ECO:0007669"/>
    <property type="project" value="UniProtKB-KW"/>
</dbReference>
<dbReference type="CDD" id="cd09274">
    <property type="entry name" value="RNase_HI_RT_Ty3"/>
    <property type="match status" value="1"/>
</dbReference>
<keyword evidence="8" id="KW-0862">Zinc</keyword>
<keyword evidence="5" id="KW-0255">Endonuclease</keyword>
<keyword evidence="13" id="KW-1185">Reference proteome</keyword>
<dbReference type="Gene3D" id="3.30.70.270">
    <property type="match status" value="2"/>
</dbReference>
<evidence type="ECO:0000256" key="4">
    <source>
        <dbReference type="ARBA" id="ARBA00022722"/>
    </source>
</evidence>
<dbReference type="Gene3D" id="1.10.340.70">
    <property type="match status" value="1"/>
</dbReference>
<dbReference type="PANTHER" id="PTHR37984">
    <property type="entry name" value="PROTEIN CBG26694"/>
    <property type="match status" value="1"/>
</dbReference>
<evidence type="ECO:0000256" key="3">
    <source>
        <dbReference type="ARBA" id="ARBA00022695"/>
    </source>
</evidence>
<evidence type="ECO:0000313" key="12">
    <source>
        <dbReference type="EMBL" id="KAE8687051.1"/>
    </source>
</evidence>
<dbReference type="InterPro" id="IPR024489">
    <property type="entry name" value="Organ_specific_prot"/>
</dbReference>
<feature type="domain" description="Reverse transcriptase" evidence="11">
    <location>
        <begin position="281"/>
        <end position="468"/>
    </location>
</feature>
<dbReference type="SUPFAM" id="SSF53098">
    <property type="entry name" value="Ribonuclease H-like"/>
    <property type="match status" value="1"/>
</dbReference>
<protein>
    <recommendedName>
        <fullName evidence="14">Reverse transcriptase</fullName>
    </recommendedName>
</protein>
<evidence type="ECO:0000313" key="13">
    <source>
        <dbReference type="Proteomes" id="UP000436088"/>
    </source>
</evidence>
<dbReference type="Pfam" id="PF17917">
    <property type="entry name" value="RT_RNaseH"/>
    <property type="match status" value="1"/>
</dbReference>
<evidence type="ECO:0000256" key="9">
    <source>
        <dbReference type="SAM" id="MobiDB-lite"/>
    </source>
</evidence>
<dbReference type="Pfam" id="PF08284">
    <property type="entry name" value="RVP_2"/>
    <property type="match status" value="1"/>
</dbReference>
<keyword evidence="1" id="KW-0645">Protease</keyword>
<dbReference type="InterPro" id="IPR012337">
    <property type="entry name" value="RNaseH-like_sf"/>
</dbReference>
<dbReference type="Pfam" id="PF10950">
    <property type="entry name" value="Organ_specific"/>
    <property type="match status" value="4"/>
</dbReference>
<evidence type="ECO:0000259" key="11">
    <source>
        <dbReference type="PROSITE" id="PS50878"/>
    </source>
</evidence>
<keyword evidence="8" id="KW-0479">Metal-binding</keyword>
<dbReference type="Pfam" id="PF00078">
    <property type="entry name" value="RVT_1"/>
    <property type="match status" value="1"/>
</dbReference>
<dbReference type="InterPro" id="IPR000477">
    <property type="entry name" value="RT_dom"/>
</dbReference>
<dbReference type="GO" id="GO:0008233">
    <property type="term" value="F:peptidase activity"/>
    <property type="evidence" value="ECO:0007669"/>
    <property type="project" value="UniProtKB-KW"/>
</dbReference>
<gene>
    <name evidence="12" type="ORF">F3Y22_tig00111025pilonHSYRG00047</name>
</gene>
<dbReference type="FunFam" id="3.30.70.270:FF:000020">
    <property type="entry name" value="Transposon Tf2-6 polyprotein-like Protein"/>
    <property type="match status" value="1"/>
</dbReference>
<keyword evidence="8" id="KW-0863">Zinc-finger</keyword>
<name>A0A6A2Z4Y5_HIBSY</name>
<dbReference type="Proteomes" id="UP000436088">
    <property type="component" value="Unassembled WGS sequence"/>
</dbReference>
<accession>A0A6A2Z4Y5</accession>
<comment type="caution">
    <text evidence="12">The sequence shown here is derived from an EMBL/GenBank/DDBJ whole genome shotgun (WGS) entry which is preliminary data.</text>
</comment>
<keyword evidence="2" id="KW-0808">Transferase</keyword>
<dbReference type="InterPro" id="IPR050951">
    <property type="entry name" value="Retrovirus_Pol_polyprotein"/>
</dbReference>
<organism evidence="12 13">
    <name type="scientific">Hibiscus syriacus</name>
    <name type="common">Rose of Sharon</name>
    <dbReference type="NCBI Taxonomy" id="106335"/>
    <lineage>
        <taxon>Eukaryota</taxon>
        <taxon>Viridiplantae</taxon>
        <taxon>Streptophyta</taxon>
        <taxon>Embryophyta</taxon>
        <taxon>Tracheophyta</taxon>
        <taxon>Spermatophyta</taxon>
        <taxon>Magnoliopsida</taxon>
        <taxon>eudicotyledons</taxon>
        <taxon>Gunneridae</taxon>
        <taxon>Pentapetalae</taxon>
        <taxon>rosids</taxon>
        <taxon>malvids</taxon>
        <taxon>Malvales</taxon>
        <taxon>Malvaceae</taxon>
        <taxon>Malvoideae</taxon>
        <taxon>Hibiscus</taxon>
    </lineage>
</organism>
<dbReference type="FunFam" id="3.10.10.10:FF:000007">
    <property type="entry name" value="Retrovirus-related Pol polyprotein from transposon 17.6-like Protein"/>
    <property type="match status" value="1"/>
</dbReference>
<reference evidence="12" key="1">
    <citation type="submission" date="2019-09" db="EMBL/GenBank/DDBJ databases">
        <title>Draft genome information of white flower Hibiscus syriacus.</title>
        <authorList>
            <person name="Kim Y.-M."/>
        </authorList>
    </citation>
    <scope>NUCLEOTIDE SEQUENCE [LARGE SCALE GENOMIC DNA]</scope>
    <source>
        <strain evidence="12">YM2019G1</strain>
    </source>
</reference>
<dbReference type="GO" id="GO:0003676">
    <property type="term" value="F:nucleic acid binding"/>
    <property type="evidence" value="ECO:0007669"/>
    <property type="project" value="InterPro"/>
</dbReference>
<feature type="compositionally biased region" description="Polar residues" evidence="9">
    <location>
        <begin position="16"/>
        <end position="30"/>
    </location>
</feature>
<dbReference type="GO" id="GO:0008270">
    <property type="term" value="F:zinc ion binding"/>
    <property type="evidence" value="ECO:0007669"/>
    <property type="project" value="UniProtKB-KW"/>
</dbReference>
<evidence type="ECO:0000259" key="10">
    <source>
        <dbReference type="PROSITE" id="PS50158"/>
    </source>
</evidence>
<keyword evidence="7" id="KW-0695">RNA-directed DNA polymerase</keyword>
<evidence type="ECO:0000256" key="5">
    <source>
        <dbReference type="ARBA" id="ARBA00022759"/>
    </source>
</evidence>
<dbReference type="Pfam" id="PF17921">
    <property type="entry name" value="Integrase_H2C2"/>
    <property type="match status" value="1"/>
</dbReference>